<dbReference type="EMBL" id="UINC01001283">
    <property type="protein sequence ID" value="SUZ76588.1"/>
    <property type="molecule type" value="Genomic_DNA"/>
</dbReference>
<name>A0A381QC82_9ZZZZ</name>
<reference evidence="14" key="1">
    <citation type="submission" date="2018-05" db="EMBL/GenBank/DDBJ databases">
        <authorList>
            <person name="Lanie J.A."/>
            <person name="Ng W.-L."/>
            <person name="Kazmierczak K.M."/>
            <person name="Andrzejewski T.M."/>
            <person name="Davidsen T.M."/>
            <person name="Wayne K.J."/>
            <person name="Tettelin H."/>
            <person name="Glass J.I."/>
            <person name="Rusch D."/>
            <person name="Podicherti R."/>
            <person name="Tsui H.-C.T."/>
            <person name="Winkler M.E."/>
        </authorList>
    </citation>
    <scope>NUCLEOTIDE SEQUENCE</scope>
</reference>
<dbReference type="GO" id="GO:0005886">
    <property type="term" value="C:plasma membrane"/>
    <property type="evidence" value="ECO:0007669"/>
    <property type="project" value="UniProtKB-SubCell"/>
</dbReference>
<keyword evidence="4" id="KW-0645">Protease</keyword>
<evidence type="ECO:0000259" key="12">
    <source>
        <dbReference type="Pfam" id="PF01343"/>
    </source>
</evidence>
<dbReference type="PANTHER" id="PTHR42987:SF4">
    <property type="entry name" value="PROTEASE SOHB-RELATED"/>
    <property type="match status" value="1"/>
</dbReference>
<evidence type="ECO:0000256" key="6">
    <source>
        <dbReference type="ARBA" id="ARBA00022801"/>
    </source>
</evidence>
<dbReference type="InterPro" id="IPR013703">
    <property type="entry name" value="Peptidase_S49_N_proteobac"/>
</dbReference>
<accession>A0A381QC82</accession>
<keyword evidence="10" id="KW-0175">Coiled coil</keyword>
<comment type="subcellular location">
    <subcellularLocation>
        <location evidence="1">Cell membrane</location>
    </subcellularLocation>
</comment>
<evidence type="ECO:0000313" key="14">
    <source>
        <dbReference type="EMBL" id="SUZ76588.1"/>
    </source>
</evidence>
<evidence type="ECO:0000256" key="8">
    <source>
        <dbReference type="ARBA" id="ARBA00022989"/>
    </source>
</evidence>
<gene>
    <name evidence="14" type="ORF">METZ01_LOCUS29442</name>
</gene>
<evidence type="ECO:0000256" key="1">
    <source>
        <dbReference type="ARBA" id="ARBA00004236"/>
    </source>
</evidence>
<evidence type="ECO:0000256" key="10">
    <source>
        <dbReference type="SAM" id="Coils"/>
    </source>
</evidence>
<dbReference type="NCBIfam" id="NF008745">
    <property type="entry name" value="PRK11778.1"/>
    <property type="match status" value="1"/>
</dbReference>
<dbReference type="InterPro" id="IPR029045">
    <property type="entry name" value="ClpP/crotonase-like_dom_sf"/>
</dbReference>
<evidence type="ECO:0000256" key="3">
    <source>
        <dbReference type="ARBA" id="ARBA00022475"/>
    </source>
</evidence>
<organism evidence="14">
    <name type="scientific">marine metagenome</name>
    <dbReference type="NCBI Taxonomy" id="408172"/>
    <lineage>
        <taxon>unclassified sequences</taxon>
        <taxon>metagenomes</taxon>
        <taxon>ecological metagenomes</taxon>
    </lineage>
</organism>
<protein>
    <recommendedName>
        <fullName evidence="15">Peptidase S49 domain-containing protein</fullName>
    </recommendedName>
</protein>
<dbReference type="Gene3D" id="3.90.226.10">
    <property type="entry name" value="2-enoyl-CoA Hydratase, Chain A, domain 1"/>
    <property type="match status" value="1"/>
</dbReference>
<dbReference type="AlphaFoldDB" id="A0A381QC82"/>
<dbReference type="Pfam" id="PF08496">
    <property type="entry name" value="Peptidase_S49_N"/>
    <property type="match status" value="1"/>
</dbReference>
<evidence type="ECO:0000256" key="7">
    <source>
        <dbReference type="ARBA" id="ARBA00022825"/>
    </source>
</evidence>
<evidence type="ECO:0000256" key="4">
    <source>
        <dbReference type="ARBA" id="ARBA00022670"/>
    </source>
</evidence>
<feature type="domain" description="Peptidase S49" evidence="12">
    <location>
        <begin position="169"/>
        <end position="316"/>
    </location>
</feature>
<feature type="domain" description="Peptidase S49 N-terminal proteobacteria" evidence="13">
    <location>
        <begin position="2"/>
        <end position="165"/>
    </location>
</feature>
<keyword evidence="7" id="KW-0720">Serine protease</keyword>
<keyword evidence="9 11" id="KW-0472">Membrane</keyword>
<evidence type="ECO:0000256" key="9">
    <source>
        <dbReference type="ARBA" id="ARBA00023136"/>
    </source>
</evidence>
<evidence type="ECO:0008006" key="15">
    <source>
        <dbReference type="Google" id="ProtNLM"/>
    </source>
</evidence>
<dbReference type="CDD" id="cd07023">
    <property type="entry name" value="S49_Sppa_N_C"/>
    <property type="match status" value="1"/>
</dbReference>
<dbReference type="PANTHER" id="PTHR42987">
    <property type="entry name" value="PEPTIDASE S49"/>
    <property type="match status" value="1"/>
</dbReference>
<keyword evidence="5 11" id="KW-0812">Transmembrane</keyword>
<dbReference type="GO" id="GO:0004252">
    <property type="term" value="F:serine-type endopeptidase activity"/>
    <property type="evidence" value="ECO:0007669"/>
    <property type="project" value="InterPro"/>
</dbReference>
<evidence type="ECO:0000259" key="13">
    <source>
        <dbReference type="Pfam" id="PF08496"/>
    </source>
</evidence>
<dbReference type="Pfam" id="PF01343">
    <property type="entry name" value="Peptidase_S49"/>
    <property type="match status" value="1"/>
</dbReference>
<keyword evidence="6" id="KW-0378">Hydrolase</keyword>
<feature type="coiled-coil region" evidence="10">
    <location>
        <begin position="71"/>
        <end position="98"/>
    </location>
</feature>
<dbReference type="GO" id="GO:0006508">
    <property type="term" value="P:proteolysis"/>
    <property type="evidence" value="ECO:0007669"/>
    <property type="project" value="UniProtKB-KW"/>
</dbReference>
<feature type="transmembrane region" description="Helical" evidence="11">
    <location>
        <begin position="12"/>
        <end position="31"/>
    </location>
</feature>
<feature type="non-terminal residue" evidence="14">
    <location>
        <position position="1"/>
    </location>
</feature>
<dbReference type="InterPro" id="IPR002142">
    <property type="entry name" value="Peptidase_S49"/>
</dbReference>
<keyword evidence="3" id="KW-1003">Cell membrane</keyword>
<evidence type="ECO:0000256" key="5">
    <source>
        <dbReference type="ARBA" id="ARBA00022692"/>
    </source>
</evidence>
<evidence type="ECO:0000256" key="11">
    <source>
        <dbReference type="SAM" id="Phobius"/>
    </source>
</evidence>
<dbReference type="Gene3D" id="6.20.330.10">
    <property type="match status" value="1"/>
</dbReference>
<dbReference type="SUPFAM" id="SSF52096">
    <property type="entry name" value="ClpP/crotonase"/>
    <property type="match status" value="1"/>
</dbReference>
<proteinExistence type="inferred from homology"/>
<feature type="non-terminal residue" evidence="14">
    <location>
        <position position="324"/>
    </location>
</feature>
<keyword evidence="8 11" id="KW-1133">Transmembrane helix</keyword>
<evidence type="ECO:0000256" key="2">
    <source>
        <dbReference type="ARBA" id="ARBA00008683"/>
    </source>
</evidence>
<dbReference type="InterPro" id="IPR047272">
    <property type="entry name" value="S49_SppA_C"/>
</dbReference>
<comment type="similarity">
    <text evidence="2">Belongs to the peptidase S49 family.</text>
</comment>
<sequence>LEYLIDYGMFLAKAGTIVVSVIIVLSVIAVTGQKNKKPGKKGSIKATRLNDHIEEMRDTLREKVLDKDYLKLVYKKERKESKAERKEKKQQLKKGQAEEVDSEETRKKRFYVLNFKGNIGAEAISSLREEITAVLSIADPRDEVLVRLESPGGMVNAYGLASSQLLRIKNEKIPLTICVDKVAASGGYMMACLADKLVAAPFALIGSIGVIVQLPNFSKVLKKYDVDYEMISAGEFKRTLTTFGEITQKGRDKVQEDVETIHGIFKAWVKDHRPSVEIDKIATGEVWVGTQAKERYMVDEIRTSDECIIDACDNAEVYEVEYVF</sequence>